<keyword evidence="5" id="KW-0482">Metalloprotease</keyword>
<feature type="binding site" evidence="8">
    <location>
        <position position="189"/>
    </location>
    <ligand>
        <name>Zn(2+)</name>
        <dbReference type="ChEBI" id="CHEBI:29105"/>
        <note>catalytic</note>
    </ligand>
</feature>
<keyword evidence="4 8" id="KW-0862">Zinc</keyword>
<dbReference type="PANTHER" id="PTHR11905">
    <property type="entry name" value="ADAM A DISINTEGRIN AND METALLOPROTEASE DOMAIN"/>
    <property type="match status" value="1"/>
</dbReference>
<keyword evidence="3" id="KW-0378">Hydrolase</keyword>
<keyword evidence="1" id="KW-0645">Protease</keyword>
<dbReference type="InterPro" id="IPR041645">
    <property type="entry name" value="ADAMTS_CR_2"/>
</dbReference>
<accession>A0A8J2K3T8</accession>
<evidence type="ECO:0000313" key="11">
    <source>
        <dbReference type="Proteomes" id="UP000708208"/>
    </source>
</evidence>
<evidence type="ECO:0000259" key="9">
    <source>
        <dbReference type="PROSITE" id="PS50215"/>
    </source>
</evidence>
<evidence type="ECO:0000256" key="1">
    <source>
        <dbReference type="ARBA" id="ARBA00022670"/>
    </source>
</evidence>
<feature type="domain" description="Peptidase M12B" evidence="9">
    <location>
        <begin position="42"/>
        <end position="250"/>
    </location>
</feature>
<keyword evidence="6" id="KW-1015">Disulfide bond</keyword>
<evidence type="ECO:0000256" key="6">
    <source>
        <dbReference type="ARBA" id="ARBA00023157"/>
    </source>
</evidence>
<feature type="active site" evidence="8">
    <location>
        <position position="190"/>
    </location>
</feature>
<name>A0A8J2K3T8_9HEXA</name>
<evidence type="ECO:0000256" key="8">
    <source>
        <dbReference type="PROSITE-ProRule" id="PRU00276"/>
    </source>
</evidence>
<keyword evidence="11" id="KW-1185">Reference proteome</keyword>
<sequence>MFIGIVPLSANRHITDRGKHLKQGQVFFESKPKSSCSACEERIVELAIFADQSYLDIVKKKLSTKSSKVIRGFICVLVEAMALLYRDESMKTKIAFKIVRMEFFSKTPSSIVTHHGLLTPYLKSFCKYATDHTETHSWDHAMLLTNTDLRDEYSNNPIGTAFTGGCCVDYGGCSIIESTNLQAAFVMAHEVGHSLGMGHDGENKNIQCKKGEHLMSPLLGRGQLKWSSCSNKNLEDYLEANENSRFTNVRRGCLKSLTGTSEKSYSFMTDKLPGERFTLNQQCYIFDTKRPVAVTNDILGRFRLQGDICGKMYCTDASKMYAVPAHPPLEGTVCASGKQCRNGECKTVN</sequence>
<feature type="binding site" evidence="8">
    <location>
        <position position="199"/>
    </location>
    <ligand>
        <name>Zn(2+)</name>
        <dbReference type="ChEBI" id="CHEBI:29105"/>
        <note>catalytic</note>
    </ligand>
</feature>
<gene>
    <name evidence="10" type="ORF">AFUS01_LOCUS8750</name>
</gene>
<proteinExistence type="predicted"/>
<dbReference type="Proteomes" id="UP000708208">
    <property type="component" value="Unassembled WGS sequence"/>
</dbReference>
<dbReference type="PANTHER" id="PTHR11905:SF159">
    <property type="entry name" value="ADAM METALLOPROTEASE"/>
    <property type="match status" value="1"/>
</dbReference>
<evidence type="ECO:0000256" key="7">
    <source>
        <dbReference type="ARBA" id="ARBA00023180"/>
    </source>
</evidence>
<comment type="caution">
    <text evidence="8">Lacks conserved residue(s) required for the propagation of feature annotation.</text>
</comment>
<dbReference type="PROSITE" id="PS50215">
    <property type="entry name" value="ADAM_MEPRO"/>
    <property type="match status" value="1"/>
</dbReference>
<evidence type="ECO:0000313" key="10">
    <source>
        <dbReference type="EMBL" id="CAG7719424.1"/>
    </source>
</evidence>
<dbReference type="OrthoDB" id="10035764at2759"/>
<evidence type="ECO:0000256" key="3">
    <source>
        <dbReference type="ARBA" id="ARBA00022801"/>
    </source>
</evidence>
<dbReference type="Pfam" id="PF17771">
    <property type="entry name" value="ADAMTS_CR_2"/>
    <property type="match status" value="1"/>
</dbReference>
<protein>
    <recommendedName>
        <fullName evidence="9">Peptidase M12B domain-containing protein</fullName>
    </recommendedName>
</protein>
<evidence type="ECO:0000256" key="5">
    <source>
        <dbReference type="ARBA" id="ARBA00023049"/>
    </source>
</evidence>
<dbReference type="GO" id="GO:0004222">
    <property type="term" value="F:metalloendopeptidase activity"/>
    <property type="evidence" value="ECO:0007669"/>
    <property type="project" value="InterPro"/>
</dbReference>
<comment type="caution">
    <text evidence="10">The sequence shown here is derived from an EMBL/GenBank/DDBJ whole genome shotgun (WGS) entry which is preliminary data.</text>
</comment>
<dbReference type="EMBL" id="CAJVCH010061327">
    <property type="protein sequence ID" value="CAG7719424.1"/>
    <property type="molecule type" value="Genomic_DNA"/>
</dbReference>
<evidence type="ECO:0000256" key="2">
    <source>
        <dbReference type="ARBA" id="ARBA00022723"/>
    </source>
</evidence>
<organism evidence="10 11">
    <name type="scientific">Allacma fusca</name>
    <dbReference type="NCBI Taxonomy" id="39272"/>
    <lineage>
        <taxon>Eukaryota</taxon>
        <taxon>Metazoa</taxon>
        <taxon>Ecdysozoa</taxon>
        <taxon>Arthropoda</taxon>
        <taxon>Hexapoda</taxon>
        <taxon>Collembola</taxon>
        <taxon>Symphypleona</taxon>
        <taxon>Sminthuridae</taxon>
        <taxon>Allacma</taxon>
    </lineage>
</organism>
<reference evidence="10" key="1">
    <citation type="submission" date="2021-06" db="EMBL/GenBank/DDBJ databases">
        <authorList>
            <person name="Hodson N. C."/>
            <person name="Mongue J. A."/>
            <person name="Jaron S. K."/>
        </authorList>
    </citation>
    <scope>NUCLEOTIDE SEQUENCE</scope>
</reference>
<dbReference type="InterPro" id="IPR001590">
    <property type="entry name" value="Peptidase_M12B"/>
</dbReference>
<feature type="binding site" evidence="8">
    <location>
        <position position="193"/>
    </location>
    <ligand>
        <name>Zn(2+)</name>
        <dbReference type="ChEBI" id="CHEBI:29105"/>
        <note>catalytic</note>
    </ligand>
</feature>
<keyword evidence="7" id="KW-0325">Glycoprotein</keyword>
<dbReference type="GO" id="GO:0046872">
    <property type="term" value="F:metal ion binding"/>
    <property type="evidence" value="ECO:0007669"/>
    <property type="project" value="UniProtKB-KW"/>
</dbReference>
<keyword evidence="2 8" id="KW-0479">Metal-binding</keyword>
<dbReference type="AlphaFoldDB" id="A0A8J2K3T8"/>
<evidence type="ECO:0000256" key="4">
    <source>
        <dbReference type="ARBA" id="ARBA00022833"/>
    </source>
</evidence>
<dbReference type="GO" id="GO:0006508">
    <property type="term" value="P:proteolysis"/>
    <property type="evidence" value="ECO:0007669"/>
    <property type="project" value="UniProtKB-KW"/>
</dbReference>
<dbReference type="Pfam" id="PF01421">
    <property type="entry name" value="Reprolysin"/>
    <property type="match status" value="1"/>
</dbReference>